<evidence type="ECO:0000256" key="1">
    <source>
        <dbReference type="ARBA" id="ARBA00006803"/>
    </source>
</evidence>
<feature type="non-terminal residue" evidence="3">
    <location>
        <position position="1"/>
    </location>
</feature>
<evidence type="ECO:0000313" key="4">
    <source>
        <dbReference type="Proteomes" id="UP001432027"/>
    </source>
</evidence>
<dbReference type="AlphaFoldDB" id="A0AAV5TSF9"/>
<keyword evidence="2" id="KW-1133">Transmembrane helix</keyword>
<keyword evidence="2" id="KW-0472">Membrane</keyword>
<evidence type="ECO:0000256" key="2">
    <source>
        <dbReference type="SAM" id="Phobius"/>
    </source>
</evidence>
<protein>
    <recommendedName>
        <fullName evidence="5">G protein-coupled receptor</fullName>
    </recommendedName>
</protein>
<dbReference type="EMBL" id="BTSX01000004">
    <property type="protein sequence ID" value="GMS96924.1"/>
    <property type="molecule type" value="Genomic_DNA"/>
</dbReference>
<accession>A0AAV5TSF9</accession>
<dbReference type="Pfam" id="PF03125">
    <property type="entry name" value="Sre"/>
    <property type="match status" value="1"/>
</dbReference>
<dbReference type="PANTHER" id="PTHR23128">
    <property type="entry name" value="SERPENTINE RECEPTOR, CLASS E (EPSILON)-RELATED"/>
    <property type="match status" value="1"/>
</dbReference>
<feature type="transmembrane region" description="Helical" evidence="2">
    <location>
        <begin position="56"/>
        <end position="79"/>
    </location>
</feature>
<comment type="similarity">
    <text evidence="1">Belongs to the nematode receptor-like protein sre family.</text>
</comment>
<gene>
    <name evidence="3" type="ORF">PENTCL1PPCAC_19099</name>
</gene>
<sequence length="249" mass="28757">FIPIYGDFYWIKPGFSTFLYYLLIVLECTVITYNIVAASFGIDIIRKSSLFHRNMLNLGILFLVNSYFHATSRSILLFVQLKVLLPDESQFATAGNITIMIASIMRCYQGISAITLFGSIVIERLFATVYLYDYEQRKRPWISNGLIFSTVCLSIMMGLSRTFQSYNTLKFWTVTYVRYCTFNYIILKIGVSLVFYNHRRVSRILLSPRYSLGAKFQLKENMKAFKFLLFIVVWSVAGFAVAGSVAIYR</sequence>
<feature type="transmembrane region" description="Helical" evidence="2">
    <location>
        <begin position="227"/>
        <end position="248"/>
    </location>
</feature>
<name>A0AAV5TSF9_9BILA</name>
<dbReference type="InterPro" id="IPR004151">
    <property type="entry name" value="7TM_GPCR_serpentine_rcpt_Sre"/>
</dbReference>
<keyword evidence="4" id="KW-1185">Reference proteome</keyword>
<keyword evidence="2" id="KW-0812">Transmembrane</keyword>
<proteinExistence type="inferred from homology"/>
<feature type="transmembrane region" description="Helical" evidence="2">
    <location>
        <begin position="176"/>
        <end position="196"/>
    </location>
</feature>
<reference evidence="3" key="1">
    <citation type="submission" date="2023-10" db="EMBL/GenBank/DDBJ databases">
        <title>Genome assembly of Pristionchus species.</title>
        <authorList>
            <person name="Yoshida K."/>
            <person name="Sommer R.J."/>
        </authorList>
    </citation>
    <scope>NUCLEOTIDE SEQUENCE</scope>
    <source>
        <strain evidence="3">RS0144</strain>
    </source>
</reference>
<feature type="non-terminal residue" evidence="3">
    <location>
        <position position="249"/>
    </location>
</feature>
<evidence type="ECO:0008006" key="5">
    <source>
        <dbReference type="Google" id="ProtNLM"/>
    </source>
</evidence>
<dbReference type="PANTHER" id="PTHR23128:SF132">
    <property type="entry name" value="SERPENTINE RECEPTOR, CLASS E (EPSILON)-RELATED"/>
    <property type="match status" value="1"/>
</dbReference>
<dbReference type="GO" id="GO:0007606">
    <property type="term" value="P:sensory perception of chemical stimulus"/>
    <property type="evidence" value="ECO:0007669"/>
    <property type="project" value="InterPro"/>
</dbReference>
<dbReference type="Proteomes" id="UP001432027">
    <property type="component" value="Unassembled WGS sequence"/>
</dbReference>
<dbReference type="GO" id="GO:0016020">
    <property type="term" value="C:membrane"/>
    <property type="evidence" value="ECO:0007669"/>
    <property type="project" value="InterPro"/>
</dbReference>
<organism evidence="3 4">
    <name type="scientific">Pristionchus entomophagus</name>
    <dbReference type="NCBI Taxonomy" id="358040"/>
    <lineage>
        <taxon>Eukaryota</taxon>
        <taxon>Metazoa</taxon>
        <taxon>Ecdysozoa</taxon>
        <taxon>Nematoda</taxon>
        <taxon>Chromadorea</taxon>
        <taxon>Rhabditida</taxon>
        <taxon>Rhabditina</taxon>
        <taxon>Diplogasteromorpha</taxon>
        <taxon>Diplogasteroidea</taxon>
        <taxon>Neodiplogasteridae</taxon>
        <taxon>Pristionchus</taxon>
    </lineage>
</organism>
<evidence type="ECO:0000313" key="3">
    <source>
        <dbReference type="EMBL" id="GMS96924.1"/>
    </source>
</evidence>
<comment type="caution">
    <text evidence="3">The sequence shown here is derived from an EMBL/GenBank/DDBJ whole genome shotgun (WGS) entry which is preliminary data.</text>
</comment>
<feature type="transmembrane region" description="Helical" evidence="2">
    <location>
        <begin position="144"/>
        <end position="164"/>
    </location>
</feature>
<feature type="transmembrane region" description="Helical" evidence="2">
    <location>
        <begin position="18"/>
        <end position="44"/>
    </location>
</feature>